<organism evidence="1">
    <name type="scientific">uncultured Acidobacteria bacterium A2</name>
    <dbReference type="NCBI Taxonomy" id="1036852"/>
    <lineage>
        <taxon>Bacteria</taxon>
        <taxon>Pseudomonadati</taxon>
        <taxon>Acidobacteriota</taxon>
        <taxon>environmental samples</taxon>
    </lineage>
</organism>
<dbReference type="AlphaFoldDB" id="F8TTG2"/>
<dbReference type="Gene3D" id="2.60.120.260">
    <property type="entry name" value="Galactose-binding domain-like"/>
    <property type="match status" value="1"/>
</dbReference>
<dbReference type="SUPFAM" id="SSF49785">
    <property type="entry name" value="Galactose-binding domain-like"/>
    <property type="match status" value="1"/>
</dbReference>
<protein>
    <submittedName>
        <fullName evidence="1">Uncharacterized protein</fullName>
    </submittedName>
</protein>
<dbReference type="EMBL" id="JF342589">
    <property type="protein sequence ID" value="AEH26473.1"/>
    <property type="molecule type" value="Genomic_DNA"/>
</dbReference>
<accession>F8TTG2</accession>
<evidence type="ECO:0000313" key="1">
    <source>
        <dbReference type="EMBL" id="AEH26473.1"/>
    </source>
</evidence>
<sequence length="204" mass="22647">MHLRKGKVQRVRASLKRVDYNTKRDFVAFGADGDIDEFKTVALLPESSAGWKFLPQASVKGDDWKQPGFDDAAWRTGKAPIGYGEEELKKRNGTTIPEQGQNFVFRRSFDLPGGVLDQKGATVRLCVASDDSAEVYINGQLADNDPVPDHEPIYWNQDIEIPAKLLKPGKNVIAVLVKNKQGSSDLFLDVELSVQVPVPKKPKK</sequence>
<reference evidence="1" key="1">
    <citation type="journal article" date="2011" name="FEMS Microbiol. Ecol.">
        <title>Polyketide synthase pathways identified from a metagenomic library are derived from soil Acidobacteria.</title>
        <authorList>
            <person name="Parsley L.C."/>
            <person name="Linneman J."/>
            <person name="Goode A.M."/>
            <person name="Becklund K."/>
            <person name="George I."/>
            <person name="Goodman R.M."/>
            <person name="Lopanik N.B."/>
            <person name="Liles M.R."/>
        </authorList>
    </citation>
    <scope>NUCLEOTIDE SEQUENCE</scope>
</reference>
<proteinExistence type="predicted"/>
<dbReference type="InterPro" id="IPR008979">
    <property type="entry name" value="Galactose-bd-like_sf"/>
</dbReference>
<name>F8TTG2_9BACT</name>